<gene>
    <name evidence="1" type="ORF">QFC21_000502</name>
</gene>
<evidence type="ECO:0000313" key="1">
    <source>
        <dbReference type="EMBL" id="KAJ9109173.1"/>
    </source>
</evidence>
<accession>A0ACC2WCR8</accession>
<reference evidence="1" key="1">
    <citation type="submission" date="2023-04" db="EMBL/GenBank/DDBJ databases">
        <title>Draft Genome sequencing of Naganishia species isolated from polar environments using Oxford Nanopore Technology.</title>
        <authorList>
            <person name="Leo P."/>
            <person name="Venkateswaran K."/>
        </authorList>
    </citation>
    <scope>NUCLEOTIDE SEQUENCE</scope>
    <source>
        <strain evidence="1">MNA-CCFEE 5423</strain>
    </source>
</reference>
<proteinExistence type="predicted"/>
<comment type="caution">
    <text evidence="1">The sequence shown here is derived from an EMBL/GenBank/DDBJ whole genome shotgun (WGS) entry which is preliminary data.</text>
</comment>
<protein>
    <submittedName>
        <fullName evidence="1">Uncharacterized protein</fullName>
    </submittedName>
</protein>
<dbReference type="Proteomes" id="UP001227268">
    <property type="component" value="Unassembled WGS sequence"/>
</dbReference>
<name>A0ACC2WCR8_9TREE</name>
<evidence type="ECO:0000313" key="2">
    <source>
        <dbReference type="Proteomes" id="UP001227268"/>
    </source>
</evidence>
<sequence length="905" mass="102207">MAIQLRALRSGSASFRSLQVQQTSLYHIQSKIQSTPTFNTRLSGLLSGQLLASTYVRRERSSLDKSSRNTENGFSLDRKSYAQRPRAISGNVRTPGRGFGKSTFGGDTKESGSNWRKRPEDGTRRYDRKEQSFEKARYVNDEAPQSAERGQRKSDRSSAPLHRPRSDGAGERQFYGSDRNAHADPSAESWKSTEITLDKRLRIYPGTSPYDASVHLNNFIRNGRNPKGQAKDIDGNTHYLDTAEEIVKTGPRESVNIAVWNVLLSGFGKERKYQRMFKLFNDMKKRGIRPSARTYAIMLSNYPSSLDAPDKTISRATLLYDEAQRHIQQVLAQIAEAKESEGYELPGDRPRSRKASGSPRLEMDPEEIEETDELKLDAYTSGNAVAPTNAYLALLCHFAKFDEMKRVYDAMPREGPMAPDGRTYTILFEGNIAYSRTNKEKRKPAKNSESIQTTARPEETPKQDSQLLFESQELWKEILLRQGQIAKKATQQTKQKQRSGPRLMDEQDSSLIDDRLVVTALRSFMAGTLEDQTYALNEIVPTVYSLSAPGRASSTSAQTTMSDLAVHIELTERAAETILKLCLATNRAQEGIHYAHQFLNMPKAFVSQLGLTHYNAILALYSRINDVSQCLELLDTKPGFLQGQDWPRSSWIFALKAAKFAADWDNFQIAFTRMTRTPAGIAQGKAGTAATEKGVPVDDQMASLLLSTAAATSRISAIREAMRMFAHHYVDRPEATPSNDTDAAYWRRQLLDSAEKCVLQLEAAGKDAESGRDATEKNAWRDLVASLKSAHIESTNMQQHTKSPLYETPRYTMSDRNETPRYTKSSQDEPRRYTDRSRSENARYTKSSRDETPRFTNSDRDERPRYNNSSRDDTAPRIQNERSRSSIPEKSGQWRESRPRRGFGL</sequence>
<keyword evidence="2" id="KW-1185">Reference proteome</keyword>
<dbReference type="EMBL" id="JASBWT010000001">
    <property type="protein sequence ID" value="KAJ9109173.1"/>
    <property type="molecule type" value="Genomic_DNA"/>
</dbReference>
<organism evidence="1 2">
    <name type="scientific">Naganishia friedmannii</name>
    <dbReference type="NCBI Taxonomy" id="89922"/>
    <lineage>
        <taxon>Eukaryota</taxon>
        <taxon>Fungi</taxon>
        <taxon>Dikarya</taxon>
        <taxon>Basidiomycota</taxon>
        <taxon>Agaricomycotina</taxon>
        <taxon>Tremellomycetes</taxon>
        <taxon>Filobasidiales</taxon>
        <taxon>Filobasidiaceae</taxon>
        <taxon>Naganishia</taxon>
    </lineage>
</organism>